<dbReference type="PANTHER" id="PTHR31778:SF2">
    <property type="entry name" value="BUD SITE SELECTION PROTEIN RAX2"/>
    <property type="match status" value="1"/>
</dbReference>
<evidence type="ECO:0000313" key="1">
    <source>
        <dbReference type="EMBL" id="MFD1875543.1"/>
    </source>
</evidence>
<sequence>MSGTDVYVGGEFAQAGKVAANCVAKWNGTTWSALGAGLNGSVHALAVALNGDLFVGGWFTQAGGAPANYVAKWDGAAWSPLGLGIGAVFGHSPVEALAVSGSAVYVGGWFTQAGGAPANYVAKWDGAAWSALGAGLNSPVHALAVTGTSVYAGGAFTTAGGVAANRIAKWEDGSWSSLSTGLLNGEVLAVAVSGTNVYVAGSFSTAGGVAARNVAKWNGTVWSPLGPGVDDMVRALVVEGPNVYAGGEFNRIGGGLPRFIGKWNGTVWESLGNGLNGAVWALATANNGKVVVGGIFNAVGFNTKVSYAFGVYHPNLVTSVGNATPTPRLVLYPNPAANNASLTLAPASQARPVVVLDALGRLICTALLPARASTVVLNLRGLPAGAYLVRCGDAAVRLVVE</sequence>
<protein>
    <submittedName>
        <fullName evidence="1">T9SS type A sorting domain-containing protein</fullName>
    </submittedName>
</protein>
<dbReference type="Proteomes" id="UP001597197">
    <property type="component" value="Unassembled WGS sequence"/>
</dbReference>
<dbReference type="NCBIfam" id="TIGR04183">
    <property type="entry name" value="Por_Secre_tail"/>
    <property type="match status" value="1"/>
</dbReference>
<comment type="caution">
    <text evidence="1">The sequence shown here is derived from an EMBL/GenBank/DDBJ whole genome shotgun (WGS) entry which is preliminary data.</text>
</comment>
<dbReference type="RefSeq" id="WP_382318361.1">
    <property type="nucleotide sequence ID" value="NZ_JBHUFD010000019.1"/>
</dbReference>
<evidence type="ECO:0000313" key="2">
    <source>
        <dbReference type="Proteomes" id="UP001597197"/>
    </source>
</evidence>
<reference evidence="2" key="1">
    <citation type="journal article" date="2019" name="Int. J. Syst. Evol. Microbiol.">
        <title>The Global Catalogue of Microorganisms (GCM) 10K type strain sequencing project: providing services to taxonomists for standard genome sequencing and annotation.</title>
        <authorList>
            <consortium name="The Broad Institute Genomics Platform"/>
            <consortium name="The Broad Institute Genome Sequencing Center for Infectious Disease"/>
            <person name="Wu L."/>
            <person name="Ma J."/>
        </authorList>
    </citation>
    <scope>NUCLEOTIDE SEQUENCE [LARGE SCALE GENOMIC DNA]</scope>
    <source>
        <strain evidence="2">CGMCC 1.15795</strain>
    </source>
</reference>
<dbReference type="SUPFAM" id="SSF50965">
    <property type="entry name" value="Galactose oxidase, central domain"/>
    <property type="match status" value="2"/>
</dbReference>
<dbReference type="PANTHER" id="PTHR31778">
    <property type="entry name" value="BUD SITE SELECTION PROTEIN RAX2"/>
    <property type="match status" value="1"/>
</dbReference>
<gene>
    <name evidence="1" type="ORF">ACFSDX_24130</name>
</gene>
<keyword evidence="2" id="KW-1185">Reference proteome</keyword>
<proteinExistence type="predicted"/>
<organism evidence="1 2">
    <name type="scientific">Hymenobacter bucti</name>
    <dbReference type="NCBI Taxonomy" id="1844114"/>
    <lineage>
        <taxon>Bacteria</taxon>
        <taxon>Pseudomonadati</taxon>
        <taxon>Bacteroidota</taxon>
        <taxon>Cytophagia</taxon>
        <taxon>Cytophagales</taxon>
        <taxon>Hymenobacteraceae</taxon>
        <taxon>Hymenobacter</taxon>
    </lineage>
</organism>
<dbReference type="EMBL" id="JBHUFD010000019">
    <property type="protein sequence ID" value="MFD1875543.1"/>
    <property type="molecule type" value="Genomic_DNA"/>
</dbReference>
<dbReference type="InterPro" id="IPR011043">
    <property type="entry name" value="Gal_Oxase/kelch_b-propeller"/>
</dbReference>
<dbReference type="InterPro" id="IPR026444">
    <property type="entry name" value="Secre_tail"/>
</dbReference>
<name>A0ABW4R0Y5_9BACT</name>
<accession>A0ABW4R0Y5</accession>